<sequence length="260" mass="27957">MGFSVNALLPRARTGGALKMGLYALPEEEWLQADADLAMRAAAFDAHPDSVQMTDATRPAGDELATMMGVAGGLEGAARSAWEDMCLLAPSAGQDVYRLIGAAVAFPTDWHPGDKIGLPLTALHAPIHGYEQQLASGVDHFMAKLKPGRIFGRCNWFVAPTPAFRWIEAEPPDLAFAHVTPENAGDTLFIRCERQTLRRLPATGAILFTIGVHVCALGELTGDNLQRMAHAVSTIPAEEARRRGAAYFAPQLASYAERHG</sequence>
<evidence type="ECO:0000313" key="2">
    <source>
        <dbReference type="Proteomes" id="UP000053070"/>
    </source>
</evidence>
<gene>
    <name evidence="1" type="ORF">AAW01_11570</name>
</gene>
<comment type="caution">
    <text evidence="1">The sequence shown here is derived from an EMBL/GenBank/DDBJ whole genome shotgun (WGS) entry which is preliminary data.</text>
</comment>
<organism evidence="1 2">
    <name type="scientific">Aurantiacibacter gangjinensis</name>
    <dbReference type="NCBI Taxonomy" id="502682"/>
    <lineage>
        <taxon>Bacteria</taxon>
        <taxon>Pseudomonadati</taxon>
        <taxon>Pseudomonadota</taxon>
        <taxon>Alphaproteobacteria</taxon>
        <taxon>Sphingomonadales</taxon>
        <taxon>Erythrobacteraceae</taxon>
        <taxon>Aurantiacibacter</taxon>
    </lineage>
</organism>
<evidence type="ECO:0008006" key="3">
    <source>
        <dbReference type="Google" id="ProtNLM"/>
    </source>
</evidence>
<accession>A0A0G9MNL4</accession>
<dbReference type="PATRIC" id="fig|502682.8.peg.2360"/>
<dbReference type="EMBL" id="LBHC01000002">
    <property type="protein sequence ID" value="KLE32307.1"/>
    <property type="molecule type" value="Genomic_DNA"/>
</dbReference>
<reference evidence="1 2" key="1">
    <citation type="submission" date="2015-04" db="EMBL/GenBank/DDBJ databases">
        <title>The draft genome sequence of Erythrobacr gangjinensis K7-2.</title>
        <authorList>
            <person name="Zhuang L."/>
            <person name="Liu Y."/>
            <person name="Shao Z."/>
        </authorList>
    </citation>
    <scope>NUCLEOTIDE SEQUENCE [LARGE SCALE GENOMIC DNA]</scope>
    <source>
        <strain evidence="1 2">K7-2</strain>
    </source>
</reference>
<dbReference type="STRING" id="502682.BMF35_a1308"/>
<keyword evidence="2" id="KW-1185">Reference proteome</keyword>
<dbReference type="Pfam" id="PF11927">
    <property type="entry name" value="HODM_asu-like"/>
    <property type="match status" value="1"/>
</dbReference>
<dbReference type="AlphaFoldDB" id="A0A0G9MNL4"/>
<dbReference type="InterPro" id="IPR021848">
    <property type="entry name" value="HODM_asu-like"/>
</dbReference>
<name>A0A0G9MNL4_9SPHN</name>
<proteinExistence type="predicted"/>
<dbReference type="Proteomes" id="UP000053070">
    <property type="component" value="Unassembled WGS sequence"/>
</dbReference>
<protein>
    <recommendedName>
        <fullName evidence="3">DUF3445 domain-containing protein</fullName>
    </recommendedName>
</protein>
<evidence type="ECO:0000313" key="1">
    <source>
        <dbReference type="EMBL" id="KLE32307.1"/>
    </source>
</evidence>